<evidence type="ECO:0000313" key="3">
    <source>
        <dbReference type="Proteomes" id="UP000828390"/>
    </source>
</evidence>
<dbReference type="InterPro" id="IPR024810">
    <property type="entry name" value="MAB21L/cGLR"/>
</dbReference>
<evidence type="ECO:0000313" key="2">
    <source>
        <dbReference type="EMBL" id="KAH3689432.1"/>
    </source>
</evidence>
<organism evidence="2 3">
    <name type="scientific">Dreissena polymorpha</name>
    <name type="common">Zebra mussel</name>
    <name type="synonym">Mytilus polymorpha</name>
    <dbReference type="NCBI Taxonomy" id="45954"/>
    <lineage>
        <taxon>Eukaryota</taxon>
        <taxon>Metazoa</taxon>
        <taxon>Spiralia</taxon>
        <taxon>Lophotrochozoa</taxon>
        <taxon>Mollusca</taxon>
        <taxon>Bivalvia</taxon>
        <taxon>Autobranchia</taxon>
        <taxon>Heteroconchia</taxon>
        <taxon>Euheterodonta</taxon>
        <taxon>Imparidentia</taxon>
        <taxon>Neoheterodontei</taxon>
        <taxon>Myida</taxon>
        <taxon>Dreissenoidea</taxon>
        <taxon>Dreissenidae</taxon>
        <taxon>Dreissena</taxon>
    </lineage>
</organism>
<protein>
    <recommendedName>
        <fullName evidence="1">Mab-21-like HhH/H2TH-like domain-containing protein</fullName>
    </recommendedName>
</protein>
<proteinExistence type="predicted"/>
<keyword evidence="3" id="KW-1185">Reference proteome</keyword>
<dbReference type="Pfam" id="PF20266">
    <property type="entry name" value="Mab-21_C"/>
    <property type="match status" value="1"/>
</dbReference>
<comment type="caution">
    <text evidence="2">The sequence shown here is derived from an EMBL/GenBank/DDBJ whole genome shotgun (WGS) entry which is preliminary data.</text>
</comment>
<evidence type="ECO:0000259" key="1">
    <source>
        <dbReference type="Pfam" id="PF20266"/>
    </source>
</evidence>
<dbReference type="InterPro" id="IPR046906">
    <property type="entry name" value="Mab-21_HhH/H2TH-like"/>
</dbReference>
<dbReference type="Gene3D" id="1.10.1410.40">
    <property type="match status" value="1"/>
</dbReference>
<dbReference type="Proteomes" id="UP000828390">
    <property type="component" value="Unassembled WGS sequence"/>
</dbReference>
<dbReference type="PANTHER" id="PTHR10656">
    <property type="entry name" value="CELL FATE DETERMINING PROTEIN MAB21-RELATED"/>
    <property type="match status" value="1"/>
</dbReference>
<dbReference type="SMART" id="SM01265">
    <property type="entry name" value="Mab-21"/>
    <property type="match status" value="1"/>
</dbReference>
<gene>
    <name evidence="2" type="ORF">DPMN_194055</name>
</gene>
<accession>A0A9D3XYM0</accession>
<sequence>MAEGDEVYTWSETGSDHRYSGLYSRHSRVSQTISVLRHSRHSQVIIREYKSPETQQHVLSSLLGKSESGNDHKHRGLYSRHSRNYVESVSIEICTIMTRLGYGEMMRRWRVEKYREYDRLWNAKYLNDEINDNAMITAGSKAEGLTCHLESDWDVLLVLTNVRCVEADINLLTISDDINVFRMDTMDTRVYPGHCRLLQERPAAHARYNIITKALCDNGYGGVLLSSSLLLDEVSALSLTHNADAAHERAGPSLPKTYGGILHFDRVIALRCYCPSILQRWADRRRNWPSPTIVQKVVSLGALVTPVGFKGSDYKHVEWRICFNTGETELVNNLNDTQAKVYVILKMILRDIIKPNNKEITSYVLKNIILWQAENTPQTEFHSRSLLYWLHDGLKKLRTAIEKKQLCYYMIPERNLMEACGLDGALQRKWVADITDMMDEGPRVILRFEKIRMAIVASPEPMLWFSQKRMELEMLFLEFLNRLTQIKFENGEFDLGYFALMNNLSLKLIDVLERIHQEGNPAIGPLDVFKRLLM</sequence>
<dbReference type="PANTHER" id="PTHR10656:SF69">
    <property type="entry name" value="MAB-21-LIKE HHH_H2TH-LIKE DOMAIN-CONTAINING PROTEIN"/>
    <property type="match status" value="1"/>
</dbReference>
<reference evidence="2" key="1">
    <citation type="journal article" date="2019" name="bioRxiv">
        <title>The Genome of the Zebra Mussel, Dreissena polymorpha: A Resource for Invasive Species Research.</title>
        <authorList>
            <person name="McCartney M.A."/>
            <person name="Auch B."/>
            <person name="Kono T."/>
            <person name="Mallez S."/>
            <person name="Zhang Y."/>
            <person name="Obille A."/>
            <person name="Becker A."/>
            <person name="Abrahante J.E."/>
            <person name="Garbe J."/>
            <person name="Badalamenti J.P."/>
            <person name="Herman A."/>
            <person name="Mangelson H."/>
            <person name="Liachko I."/>
            <person name="Sullivan S."/>
            <person name="Sone E.D."/>
            <person name="Koren S."/>
            <person name="Silverstein K.A.T."/>
            <person name="Beckman K.B."/>
            <person name="Gohl D.M."/>
        </authorList>
    </citation>
    <scope>NUCLEOTIDE SEQUENCE</scope>
    <source>
        <strain evidence="2">Duluth1</strain>
        <tissue evidence="2">Whole animal</tissue>
    </source>
</reference>
<reference evidence="2" key="2">
    <citation type="submission" date="2020-11" db="EMBL/GenBank/DDBJ databases">
        <authorList>
            <person name="McCartney M.A."/>
            <person name="Auch B."/>
            <person name="Kono T."/>
            <person name="Mallez S."/>
            <person name="Becker A."/>
            <person name="Gohl D.M."/>
            <person name="Silverstein K.A.T."/>
            <person name="Koren S."/>
            <person name="Bechman K.B."/>
            <person name="Herman A."/>
            <person name="Abrahante J.E."/>
            <person name="Garbe J."/>
        </authorList>
    </citation>
    <scope>NUCLEOTIDE SEQUENCE</scope>
    <source>
        <strain evidence="2">Duluth1</strain>
        <tissue evidence="2">Whole animal</tissue>
    </source>
</reference>
<dbReference type="EMBL" id="JAIWYP010000120">
    <property type="protein sequence ID" value="KAH3689432.1"/>
    <property type="molecule type" value="Genomic_DNA"/>
</dbReference>
<feature type="domain" description="Mab-21-like HhH/H2TH-like" evidence="1">
    <location>
        <begin position="340"/>
        <end position="420"/>
    </location>
</feature>
<dbReference type="AlphaFoldDB" id="A0A9D3XYM0"/>
<name>A0A9D3XYM0_DREPO</name>